<dbReference type="AlphaFoldDB" id="A0A2N5N8D1"/>
<dbReference type="SUPFAM" id="SSF58014">
    <property type="entry name" value="Coiled-coil domain of nucleotide exchange factor GrpE"/>
    <property type="match status" value="1"/>
</dbReference>
<dbReference type="PRINTS" id="PR00773">
    <property type="entry name" value="GRPEPROTEIN"/>
</dbReference>
<dbReference type="FunFam" id="2.30.22.10:FF:000001">
    <property type="entry name" value="Protein GrpE"/>
    <property type="match status" value="1"/>
</dbReference>
<comment type="caution">
    <text evidence="14">The sequence shown here is derived from an EMBL/GenBank/DDBJ whole genome shotgun (WGS) entry which is preliminary data.</text>
</comment>
<dbReference type="HAMAP" id="MF_01151">
    <property type="entry name" value="GrpE"/>
    <property type="match status" value="1"/>
</dbReference>
<evidence type="ECO:0000256" key="13">
    <source>
        <dbReference type="SAM" id="MobiDB-lite"/>
    </source>
</evidence>
<dbReference type="GO" id="GO:0051087">
    <property type="term" value="F:protein-folding chaperone binding"/>
    <property type="evidence" value="ECO:0007669"/>
    <property type="project" value="InterPro"/>
</dbReference>
<proteinExistence type="inferred from homology"/>
<feature type="compositionally biased region" description="Acidic residues" evidence="13">
    <location>
        <begin position="12"/>
        <end position="24"/>
    </location>
</feature>
<comment type="similarity">
    <text evidence="2 10 12">Belongs to the GrpE family.</text>
</comment>
<evidence type="ECO:0000313" key="15">
    <source>
        <dbReference type="Proteomes" id="UP000234789"/>
    </source>
</evidence>
<dbReference type="Pfam" id="PF01025">
    <property type="entry name" value="GrpE"/>
    <property type="match status" value="1"/>
</dbReference>
<keyword evidence="5 10" id="KW-0346">Stress response</keyword>
<evidence type="ECO:0000256" key="11">
    <source>
        <dbReference type="RuleBase" id="RU000639"/>
    </source>
</evidence>
<evidence type="ECO:0000313" key="14">
    <source>
        <dbReference type="EMBL" id="PLT46588.1"/>
    </source>
</evidence>
<comment type="subcellular location">
    <subcellularLocation>
        <location evidence="1 10">Cytoplasm</location>
    </subcellularLocation>
</comment>
<comment type="subunit">
    <text evidence="3 10">Homodimer.</text>
</comment>
<dbReference type="CDD" id="cd00446">
    <property type="entry name" value="GrpE"/>
    <property type="match status" value="1"/>
</dbReference>
<evidence type="ECO:0000256" key="9">
    <source>
        <dbReference type="ARBA" id="ARBA00076414"/>
    </source>
</evidence>
<evidence type="ECO:0000256" key="2">
    <source>
        <dbReference type="ARBA" id="ARBA00009054"/>
    </source>
</evidence>
<feature type="compositionally biased region" description="Basic and acidic residues" evidence="13">
    <location>
        <begin position="53"/>
        <end position="64"/>
    </location>
</feature>
<dbReference type="GO" id="GO:0051082">
    <property type="term" value="F:unfolded protein binding"/>
    <property type="evidence" value="ECO:0007669"/>
    <property type="project" value="TreeGrafter"/>
</dbReference>
<dbReference type="NCBIfam" id="NF010738">
    <property type="entry name" value="PRK14140.1"/>
    <property type="match status" value="1"/>
</dbReference>
<organism evidence="14 15">
    <name type="scientific">Paenibacillus pasadenensis</name>
    <dbReference type="NCBI Taxonomy" id="217090"/>
    <lineage>
        <taxon>Bacteria</taxon>
        <taxon>Bacillati</taxon>
        <taxon>Bacillota</taxon>
        <taxon>Bacilli</taxon>
        <taxon>Bacillales</taxon>
        <taxon>Paenibacillaceae</taxon>
        <taxon>Paenibacillus</taxon>
    </lineage>
</organism>
<dbReference type="GO" id="GO:0000774">
    <property type="term" value="F:adenyl-nucleotide exchange factor activity"/>
    <property type="evidence" value="ECO:0007669"/>
    <property type="project" value="InterPro"/>
</dbReference>
<evidence type="ECO:0000256" key="1">
    <source>
        <dbReference type="ARBA" id="ARBA00004496"/>
    </source>
</evidence>
<evidence type="ECO:0000256" key="6">
    <source>
        <dbReference type="ARBA" id="ARBA00023186"/>
    </source>
</evidence>
<evidence type="ECO:0000256" key="8">
    <source>
        <dbReference type="ARBA" id="ARBA00072274"/>
    </source>
</evidence>
<dbReference type="Gene3D" id="3.90.20.20">
    <property type="match status" value="1"/>
</dbReference>
<dbReference type="PANTHER" id="PTHR21237">
    <property type="entry name" value="GRPE PROTEIN"/>
    <property type="match status" value="1"/>
</dbReference>
<dbReference type="InterPro" id="IPR009012">
    <property type="entry name" value="GrpE_head"/>
</dbReference>
<keyword evidence="4 10" id="KW-0963">Cytoplasm</keyword>
<keyword evidence="6 10" id="KW-0143">Chaperone</keyword>
<dbReference type="GO" id="GO:0042803">
    <property type="term" value="F:protein homodimerization activity"/>
    <property type="evidence" value="ECO:0007669"/>
    <property type="project" value="InterPro"/>
</dbReference>
<sequence>MDSKKNTIDEQTSAEDILDADQETAEQAAAAAGGEPIEAEPQAAEEAGQAPEEDSRYAELARQAEEHQQRLLRVQADYDNFRRRTAKEKEELGQYASAKLLTQLLPIVDNFDRAIAAAAGGGDAESLAKGVDMIFRQLQGVLEQEGLKPMEAVGQPFNPEFHQAVMTVESDEHEEGIVVEELQKGFMLKDKVLRPAMVKVSG</sequence>
<dbReference type="Proteomes" id="UP000234789">
    <property type="component" value="Unassembled WGS sequence"/>
</dbReference>
<dbReference type="PROSITE" id="PS01071">
    <property type="entry name" value="GRPE"/>
    <property type="match status" value="1"/>
</dbReference>
<dbReference type="InterPro" id="IPR000740">
    <property type="entry name" value="GrpE"/>
</dbReference>
<dbReference type="EMBL" id="NFEZ01000003">
    <property type="protein sequence ID" value="PLT46588.1"/>
    <property type="molecule type" value="Genomic_DNA"/>
</dbReference>
<evidence type="ECO:0000256" key="5">
    <source>
        <dbReference type="ARBA" id="ARBA00023016"/>
    </source>
</evidence>
<evidence type="ECO:0000256" key="10">
    <source>
        <dbReference type="HAMAP-Rule" id="MF_01151"/>
    </source>
</evidence>
<dbReference type="Gene3D" id="2.30.22.10">
    <property type="entry name" value="Head domain of nucleotide exchange factor GrpE"/>
    <property type="match status" value="1"/>
</dbReference>
<dbReference type="SUPFAM" id="SSF51064">
    <property type="entry name" value="Head domain of nucleotide exchange factor GrpE"/>
    <property type="match status" value="1"/>
</dbReference>
<evidence type="ECO:0000256" key="3">
    <source>
        <dbReference type="ARBA" id="ARBA00011738"/>
    </source>
</evidence>
<protein>
    <recommendedName>
        <fullName evidence="8 10">Protein GrpE</fullName>
    </recommendedName>
    <alternativeName>
        <fullName evidence="9 10">HSP-70 cofactor</fullName>
    </alternativeName>
</protein>
<comment type="function">
    <text evidence="7 10 11">Participates actively in the response to hyperosmotic and heat shock by preventing the aggregation of stress-denatured proteins, in association with DnaK and GrpE. It is the nucleotide exchange factor for DnaK and may function as a thermosensor. Unfolded proteins bind initially to DnaJ; upon interaction with the DnaJ-bound protein, DnaK hydrolyzes its bound ATP, resulting in the formation of a stable complex. GrpE releases ADP from DnaK; ATP binding to DnaK triggers the release of the substrate protein, thus completing the reaction cycle. Several rounds of ATP-dependent interactions between DnaJ, DnaK and GrpE are required for fully efficient folding.</text>
</comment>
<feature type="compositionally biased region" description="Low complexity" evidence="13">
    <location>
        <begin position="25"/>
        <end position="50"/>
    </location>
</feature>
<accession>A0A2N5N8D1</accession>
<evidence type="ECO:0000256" key="7">
    <source>
        <dbReference type="ARBA" id="ARBA00053401"/>
    </source>
</evidence>
<evidence type="ECO:0000256" key="4">
    <source>
        <dbReference type="ARBA" id="ARBA00022490"/>
    </source>
</evidence>
<dbReference type="PANTHER" id="PTHR21237:SF23">
    <property type="entry name" value="GRPE PROTEIN HOMOLOG, MITOCHONDRIAL"/>
    <property type="match status" value="1"/>
</dbReference>
<dbReference type="InterPro" id="IPR013805">
    <property type="entry name" value="GrpE_CC"/>
</dbReference>
<dbReference type="GO" id="GO:0005737">
    <property type="term" value="C:cytoplasm"/>
    <property type="evidence" value="ECO:0007669"/>
    <property type="project" value="UniProtKB-SubCell"/>
</dbReference>
<feature type="region of interest" description="Disordered" evidence="13">
    <location>
        <begin position="1"/>
        <end position="64"/>
    </location>
</feature>
<evidence type="ECO:0000256" key="12">
    <source>
        <dbReference type="RuleBase" id="RU004478"/>
    </source>
</evidence>
<keyword evidence="15" id="KW-1185">Reference proteome</keyword>
<dbReference type="RefSeq" id="WP_228551572.1">
    <property type="nucleotide sequence ID" value="NZ_NFEZ01000003.1"/>
</dbReference>
<name>A0A2N5N8D1_9BACL</name>
<gene>
    <name evidence="10" type="primary">grpE</name>
    <name evidence="14" type="ORF">B8V81_0812</name>
</gene>
<dbReference type="GO" id="GO:0006457">
    <property type="term" value="P:protein folding"/>
    <property type="evidence" value="ECO:0007669"/>
    <property type="project" value="InterPro"/>
</dbReference>
<reference evidence="14 15" key="1">
    <citation type="submission" date="2017-05" db="EMBL/GenBank/DDBJ databases">
        <title>Functional genome analysis of Paenibacillus pasadenensis strain R16: insights on endophytic life style and antifungal activity.</title>
        <authorList>
            <person name="Passera A."/>
            <person name="Marcolungo L."/>
            <person name="Casati P."/>
            <person name="Brasca M."/>
            <person name="Quaglino F."/>
            <person name="Delledonne M."/>
        </authorList>
    </citation>
    <scope>NUCLEOTIDE SEQUENCE [LARGE SCALE GENOMIC DNA]</scope>
    <source>
        <strain evidence="14 15">R16</strain>
    </source>
</reference>